<evidence type="ECO:0000313" key="5">
    <source>
        <dbReference type="EMBL" id="HEL65942.1"/>
    </source>
</evidence>
<dbReference type="PANTHER" id="PTHR11851">
    <property type="entry name" value="METALLOPROTEASE"/>
    <property type="match status" value="1"/>
</dbReference>
<dbReference type="InterPro" id="IPR050361">
    <property type="entry name" value="MPP/UQCRC_Complex"/>
</dbReference>
<proteinExistence type="inferred from homology"/>
<organism evidence="5">
    <name type="scientific">Ammonifex degensii</name>
    <dbReference type="NCBI Taxonomy" id="42838"/>
    <lineage>
        <taxon>Bacteria</taxon>
        <taxon>Bacillati</taxon>
        <taxon>Bacillota</taxon>
        <taxon>Clostridia</taxon>
        <taxon>Thermoanaerobacterales</taxon>
        <taxon>Thermoanaerobacteraceae</taxon>
        <taxon>Ammonifex</taxon>
    </lineage>
</organism>
<reference evidence="5" key="1">
    <citation type="journal article" date="2020" name="mSystems">
        <title>Genome- and Community-Level Interaction Insights into Carbon Utilization and Element Cycling Functions of Hydrothermarchaeota in Hydrothermal Sediment.</title>
        <authorList>
            <person name="Zhou Z."/>
            <person name="Liu Y."/>
            <person name="Xu W."/>
            <person name="Pan J."/>
            <person name="Luo Z.H."/>
            <person name="Li M."/>
        </authorList>
    </citation>
    <scope>NUCLEOTIDE SEQUENCE [LARGE SCALE GENOMIC DNA]</scope>
    <source>
        <strain evidence="5">SpSt-300</strain>
    </source>
</reference>
<evidence type="ECO:0000259" key="3">
    <source>
        <dbReference type="Pfam" id="PF00675"/>
    </source>
</evidence>
<dbReference type="InterPro" id="IPR011249">
    <property type="entry name" value="Metalloenz_LuxS/M16"/>
</dbReference>
<feature type="domain" description="Peptidase M16 C-terminal" evidence="4">
    <location>
        <begin position="166"/>
        <end position="340"/>
    </location>
</feature>
<dbReference type="SUPFAM" id="SSF63411">
    <property type="entry name" value="LuxS/MPP-like metallohydrolase"/>
    <property type="match status" value="2"/>
</dbReference>
<dbReference type="GO" id="GO:0004222">
    <property type="term" value="F:metalloendopeptidase activity"/>
    <property type="evidence" value="ECO:0007669"/>
    <property type="project" value="InterPro"/>
</dbReference>
<gene>
    <name evidence="5" type="ORF">ENQ34_04610</name>
</gene>
<comment type="caution">
    <text evidence="5">The sequence shown here is derived from an EMBL/GenBank/DDBJ whole genome shotgun (WGS) entry which is preliminary data.</text>
</comment>
<evidence type="ECO:0000256" key="1">
    <source>
        <dbReference type="ARBA" id="ARBA00007261"/>
    </source>
</evidence>
<sequence length="421" mass="47053">MLVRIEELPNGVTVLTEEIPYVRSVAVGIWVDVGSRDERPEQNGISHFIEHALFKGTTTRSAQKIAEELDAVGGQLNAFTTKEYTCFYAKVLDEHFGLAVDVLTDMLFNSRFNAEDLEREKNVIIEEIRMYEDTPDELVHDVFTSTLWQGHSLGRPVIGTEEVVRSLTREDLLGYYQQNYLQGRMVVAVAGNIRFEEVVAVMGSAFGKVARGNKARELVRPLPRAEVCCRTRDTEQVHLCIGTPGVALSDDTVYVFQVLNTILGGGMSSRLFQRIREDRGLVYSVYSYHSSYYDTGLFGIYAGLAAPNVGQTLEVIATEIAGIRERGVTEEELTRAKNQLKGNFLLSLESVTTRMSRMGKSQLYLGRVQSPEEIVGRIESITLEDVSALAKRVFRPENFAFASVGPWEDGAGWKEIMGRLS</sequence>
<dbReference type="EMBL" id="DSMU01000293">
    <property type="protein sequence ID" value="HEL65942.1"/>
    <property type="molecule type" value="Genomic_DNA"/>
</dbReference>
<name>A0A7C2EJC3_9THEO</name>
<dbReference type="PROSITE" id="PS00143">
    <property type="entry name" value="INSULINASE"/>
    <property type="match status" value="1"/>
</dbReference>
<comment type="similarity">
    <text evidence="1 2">Belongs to the peptidase M16 family.</text>
</comment>
<evidence type="ECO:0000256" key="2">
    <source>
        <dbReference type="RuleBase" id="RU004447"/>
    </source>
</evidence>
<dbReference type="InterPro" id="IPR007863">
    <property type="entry name" value="Peptidase_M16_C"/>
</dbReference>
<dbReference type="PANTHER" id="PTHR11851:SF49">
    <property type="entry name" value="MITOCHONDRIAL-PROCESSING PEPTIDASE SUBUNIT ALPHA"/>
    <property type="match status" value="1"/>
</dbReference>
<dbReference type="InterPro" id="IPR001431">
    <property type="entry name" value="Pept_M16_Zn_BS"/>
</dbReference>
<dbReference type="Gene3D" id="3.30.830.10">
    <property type="entry name" value="Metalloenzyme, LuxS/M16 peptidase-like"/>
    <property type="match status" value="2"/>
</dbReference>
<dbReference type="GO" id="GO:0006508">
    <property type="term" value="P:proteolysis"/>
    <property type="evidence" value="ECO:0007669"/>
    <property type="project" value="InterPro"/>
</dbReference>
<dbReference type="FunFam" id="3.30.830.10:FF:000008">
    <property type="entry name" value="Mitochondrial-processing peptidase subunit beta"/>
    <property type="match status" value="1"/>
</dbReference>
<protein>
    <submittedName>
        <fullName evidence="5">Insulinase family protein</fullName>
    </submittedName>
</protein>
<dbReference type="InterPro" id="IPR011765">
    <property type="entry name" value="Pept_M16_N"/>
</dbReference>
<dbReference type="Pfam" id="PF05193">
    <property type="entry name" value="Peptidase_M16_C"/>
    <property type="match status" value="1"/>
</dbReference>
<feature type="domain" description="Peptidase M16 N-terminal" evidence="3">
    <location>
        <begin position="14"/>
        <end position="160"/>
    </location>
</feature>
<accession>A0A7C2EJC3</accession>
<dbReference type="Pfam" id="PF00675">
    <property type="entry name" value="Peptidase_M16"/>
    <property type="match status" value="1"/>
</dbReference>
<evidence type="ECO:0000259" key="4">
    <source>
        <dbReference type="Pfam" id="PF05193"/>
    </source>
</evidence>
<dbReference type="AlphaFoldDB" id="A0A7C2EJC3"/>
<dbReference type="GO" id="GO:0046872">
    <property type="term" value="F:metal ion binding"/>
    <property type="evidence" value="ECO:0007669"/>
    <property type="project" value="InterPro"/>
</dbReference>